<dbReference type="RefSeq" id="XP_049265496.1">
    <property type="nucleotide sequence ID" value="XM_049404962.1"/>
</dbReference>
<keyword evidence="4" id="KW-1185">Reference proteome</keyword>
<feature type="chain" id="PRO_5035281821" evidence="2">
    <location>
        <begin position="20"/>
        <end position="106"/>
    </location>
</feature>
<dbReference type="EMBL" id="JAGSYN010000051">
    <property type="protein sequence ID" value="KAG7665264.1"/>
    <property type="molecule type" value="Genomic_DNA"/>
</dbReference>
<feature type="signal peptide" evidence="2">
    <location>
        <begin position="1"/>
        <end position="19"/>
    </location>
</feature>
<organism evidence="3 4">
    <name type="scientific">[Candida] subhashii</name>
    <dbReference type="NCBI Taxonomy" id="561895"/>
    <lineage>
        <taxon>Eukaryota</taxon>
        <taxon>Fungi</taxon>
        <taxon>Dikarya</taxon>
        <taxon>Ascomycota</taxon>
        <taxon>Saccharomycotina</taxon>
        <taxon>Pichiomycetes</taxon>
        <taxon>Debaryomycetaceae</taxon>
        <taxon>Spathaspora</taxon>
    </lineage>
</organism>
<accession>A0A8J5QGD5</accession>
<evidence type="ECO:0000313" key="4">
    <source>
        <dbReference type="Proteomes" id="UP000694255"/>
    </source>
</evidence>
<dbReference type="GeneID" id="73468121"/>
<evidence type="ECO:0000313" key="3">
    <source>
        <dbReference type="EMBL" id="KAG7665264.1"/>
    </source>
</evidence>
<gene>
    <name evidence="3" type="ORF">J8A68_001320</name>
</gene>
<evidence type="ECO:0000256" key="2">
    <source>
        <dbReference type="SAM" id="SignalP"/>
    </source>
</evidence>
<keyword evidence="1" id="KW-0472">Membrane</keyword>
<comment type="caution">
    <text evidence="3">The sequence shown here is derived from an EMBL/GenBank/DDBJ whole genome shotgun (WGS) entry which is preliminary data.</text>
</comment>
<keyword evidence="1" id="KW-1133">Transmembrane helix</keyword>
<keyword evidence="1" id="KW-0812">Transmembrane</keyword>
<sequence>MYIINVIIATLYLLSFTAALPTEALDKRVYEYNQNQVPPEHPAVSGYDPLASLGPLSVPESSSQVVITTSAASKGKNAASSTGKVSSFTLLLTFATSSAFILLTCL</sequence>
<dbReference type="Proteomes" id="UP000694255">
    <property type="component" value="Unassembled WGS sequence"/>
</dbReference>
<name>A0A8J5QGD5_9ASCO</name>
<feature type="transmembrane region" description="Helical" evidence="1">
    <location>
        <begin position="85"/>
        <end position="105"/>
    </location>
</feature>
<evidence type="ECO:0000256" key="1">
    <source>
        <dbReference type="SAM" id="Phobius"/>
    </source>
</evidence>
<proteinExistence type="predicted"/>
<reference evidence="3 4" key="1">
    <citation type="journal article" date="2021" name="DNA Res.">
        <title>Genome analysis of Candida subhashii reveals its hybrid nature and dual mitochondrial genome conformations.</title>
        <authorList>
            <person name="Mixao V."/>
            <person name="Hegedusova E."/>
            <person name="Saus E."/>
            <person name="Pryszcz L.P."/>
            <person name="Cillingova A."/>
            <person name="Nosek J."/>
            <person name="Gabaldon T."/>
        </authorList>
    </citation>
    <scope>NUCLEOTIDE SEQUENCE [LARGE SCALE GENOMIC DNA]</scope>
    <source>
        <strain evidence="3 4">CBS 10753</strain>
    </source>
</reference>
<dbReference type="AlphaFoldDB" id="A0A8J5QGD5"/>
<keyword evidence="2" id="KW-0732">Signal</keyword>
<protein>
    <submittedName>
        <fullName evidence="3">Uncharacterized protein</fullName>
    </submittedName>
</protein>